<proteinExistence type="predicted"/>
<dbReference type="Proteomes" id="UP001165960">
    <property type="component" value="Unassembled WGS sequence"/>
</dbReference>
<name>A0ACC2U6Q5_9FUNG</name>
<dbReference type="EMBL" id="QTSX02001435">
    <property type="protein sequence ID" value="KAJ9082336.1"/>
    <property type="molecule type" value="Genomic_DNA"/>
</dbReference>
<sequence length="270" mass="31488">MPDGEPILYPYAFLNQKRRRENDFDMTISIRTRDDIITPVEYGSDKYQVYDVTESLVHEILHGMGISSYVNKNFTGKVKYIGPIYHHKNKNELRSIYFEKGIFDKHLHSNGESMHDIIQSMTLENVSNIQANAYIDNIPNLPQIKQIEDFRVGKNHVYFLTTSNKEVYIQTSTVKAPLSHLSSANYCHSLDHIMTPTSHYYSHVIQNKTLVQGWVTAPLGSNTIDILETLGYKKNPSPQREKSQLGLYEEMRNYNYKPKDLWFKYYNSFN</sequence>
<comment type="caution">
    <text evidence="1">The sequence shown here is derived from an EMBL/GenBank/DDBJ whole genome shotgun (WGS) entry which is preliminary data.</text>
</comment>
<evidence type="ECO:0000313" key="1">
    <source>
        <dbReference type="EMBL" id="KAJ9082336.1"/>
    </source>
</evidence>
<accession>A0ACC2U6Q5</accession>
<protein>
    <submittedName>
        <fullName evidence="1">Uncharacterized protein</fullName>
    </submittedName>
</protein>
<reference evidence="1" key="1">
    <citation type="submission" date="2022-04" db="EMBL/GenBank/DDBJ databases">
        <title>Genome of the entomopathogenic fungus Entomophthora muscae.</title>
        <authorList>
            <person name="Elya C."/>
            <person name="Lovett B.R."/>
            <person name="Lee E."/>
            <person name="Macias A.M."/>
            <person name="Hajek A.E."/>
            <person name="De Bivort B.L."/>
            <person name="Kasson M.T."/>
            <person name="De Fine Licht H.H."/>
            <person name="Stajich J.E."/>
        </authorList>
    </citation>
    <scope>NUCLEOTIDE SEQUENCE</scope>
    <source>
        <strain evidence="1">Berkeley</strain>
    </source>
</reference>
<organism evidence="1 2">
    <name type="scientific">Entomophthora muscae</name>
    <dbReference type="NCBI Taxonomy" id="34485"/>
    <lineage>
        <taxon>Eukaryota</taxon>
        <taxon>Fungi</taxon>
        <taxon>Fungi incertae sedis</taxon>
        <taxon>Zoopagomycota</taxon>
        <taxon>Entomophthoromycotina</taxon>
        <taxon>Entomophthoromycetes</taxon>
        <taxon>Entomophthorales</taxon>
        <taxon>Entomophthoraceae</taxon>
        <taxon>Entomophthora</taxon>
    </lineage>
</organism>
<keyword evidence="2" id="KW-1185">Reference proteome</keyword>
<gene>
    <name evidence="1" type="ORF">DSO57_1005478</name>
</gene>
<evidence type="ECO:0000313" key="2">
    <source>
        <dbReference type="Proteomes" id="UP001165960"/>
    </source>
</evidence>